<dbReference type="EMBL" id="MU004182">
    <property type="protein sequence ID" value="KAF2500927.1"/>
    <property type="molecule type" value="Genomic_DNA"/>
</dbReference>
<evidence type="ECO:0000256" key="1">
    <source>
        <dbReference type="SAM" id="Phobius"/>
    </source>
</evidence>
<name>A0A6A6RBV8_9PEZI</name>
<accession>A0A6A6RBV8</accession>
<keyword evidence="3" id="KW-1185">Reference proteome</keyword>
<feature type="transmembrane region" description="Helical" evidence="1">
    <location>
        <begin position="311"/>
        <end position="333"/>
    </location>
</feature>
<keyword evidence="1" id="KW-0472">Membrane</keyword>
<keyword evidence="1" id="KW-1133">Transmembrane helix</keyword>
<dbReference type="OrthoDB" id="4582561at2759"/>
<feature type="transmembrane region" description="Helical" evidence="1">
    <location>
        <begin position="45"/>
        <end position="65"/>
    </location>
</feature>
<evidence type="ECO:0000313" key="3">
    <source>
        <dbReference type="Proteomes" id="UP000799750"/>
    </source>
</evidence>
<feature type="transmembrane region" description="Helical" evidence="1">
    <location>
        <begin position="6"/>
        <end position="24"/>
    </location>
</feature>
<keyword evidence="1" id="KW-0812">Transmembrane</keyword>
<proteinExistence type="predicted"/>
<protein>
    <submittedName>
        <fullName evidence="2">Uncharacterized protein</fullName>
    </submittedName>
</protein>
<reference evidence="2" key="1">
    <citation type="journal article" date="2020" name="Stud. Mycol.">
        <title>101 Dothideomycetes genomes: a test case for predicting lifestyles and emergence of pathogens.</title>
        <authorList>
            <person name="Haridas S."/>
            <person name="Albert R."/>
            <person name="Binder M."/>
            <person name="Bloem J."/>
            <person name="Labutti K."/>
            <person name="Salamov A."/>
            <person name="Andreopoulos B."/>
            <person name="Baker S."/>
            <person name="Barry K."/>
            <person name="Bills G."/>
            <person name="Bluhm B."/>
            <person name="Cannon C."/>
            <person name="Castanera R."/>
            <person name="Culley D."/>
            <person name="Daum C."/>
            <person name="Ezra D."/>
            <person name="Gonzalez J."/>
            <person name="Henrissat B."/>
            <person name="Kuo A."/>
            <person name="Liang C."/>
            <person name="Lipzen A."/>
            <person name="Lutzoni F."/>
            <person name="Magnuson J."/>
            <person name="Mondo S."/>
            <person name="Nolan M."/>
            <person name="Ohm R."/>
            <person name="Pangilinan J."/>
            <person name="Park H.-J."/>
            <person name="Ramirez L."/>
            <person name="Alfaro M."/>
            <person name="Sun H."/>
            <person name="Tritt A."/>
            <person name="Yoshinaga Y."/>
            <person name="Zwiers L.-H."/>
            <person name="Turgeon B."/>
            <person name="Goodwin S."/>
            <person name="Spatafora J."/>
            <person name="Crous P."/>
            <person name="Grigoriev I."/>
        </authorList>
    </citation>
    <scope>NUCLEOTIDE SEQUENCE</scope>
    <source>
        <strain evidence="2">CBS 269.34</strain>
    </source>
</reference>
<dbReference type="Proteomes" id="UP000799750">
    <property type="component" value="Unassembled WGS sequence"/>
</dbReference>
<dbReference type="AlphaFoldDB" id="A0A6A6RBV8"/>
<feature type="transmembrane region" description="Helical" evidence="1">
    <location>
        <begin position="85"/>
        <end position="105"/>
    </location>
</feature>
<feature type="transmembrane region" description="Helical" evidence="1">
    <location>
        <begin position="214"/>
        <end position="236"/>
    </location>
</feature>
<feature type="transmembrane region" description="Helical" evidence="1">
    <location>
        <begin position="153"/>
        <end position="172"/>
    </location>
</feature>
<evidence type="ECO:0000313" key="2">
    <source>
        <dbReference type="EMBL" id="KAF2500927.1"/>
    </source>
</evidence>
<feature type="transmembrane region" description="Helical" evidence="1">
    <location>
        <begin position="268"/>
        <end position="291"/>
    </location>
</feature>
<sequence>MSIGYVLETAISVALIVVFILLSYRKTNRQSRWIRLLLANSTKAFYENAIFFSSGIQIASIVVLAKVNFGINANGQGAITMKITWSISLLTLLPLLPLSLGNFMFRESNKEQEESAEIIQTSSAENGDKIRETSGRVALTHKDEEDAQDRRRFFLFVLCWMLSVFPFLSRMVGTFGQSQIGSGSGAVVSTNDWALIEQECFKGVNDLQSSQETAMSAFGIGSWLFLSLIVIWKIFLSGIQRQHPNSKLASRFEDKSVFLDTYRPSESWLWMCVCIVTPLLSIFQMWTFFRLQRLQTQMTKASGGDDPDTDWTFGQIVAVIIFTPVLVEVGFVIRNRKMFDKVICEEDTE</sequence>
<gene>
    <name evidence="2" type="ORF">BU16DRAFT_555440</name>
</gene>
<organism evidence="2 3">
    <name type="scientific">Lophium mytilinum</name>
    <dbReference type="NCBI Taxonomy" id="390894"/>
    <lineage>
        <taxon>Eukaryota</taxon>
        <taxon>Fungi</taxon>
        <taxon>Dikarya</taxon>
        <taxon>Ascomycota</taxon>
        <taxon>Pezizomycotina</taxon>
        <taxon>Dothideomycetes</taxon>
        <taxon>Pleosporomycetidae</taxon>
        <taxon>Mytilinidiales</taxon>
        <taxon>Mytilinidiaceae</taxon>
        <taxon>Lophium</taxon>
    </lineage>
</organism>